<dbReference type="Proteomes" id="UP000735302">
    <property type="component" value="Unassembled WGS sequence"/>
</dbReference>
<dbReference type="EMBL" id="BLXT01007646">
    <property type="protein sequence ID" value="GFO40837.1"/>
    <property type="molecule type" value="Genomic_DNA"/>
</dbReference>
<name>A0AAV4D9X1_9GAST</name>
<organism evidence="1 2">
    <name type="scientific">Plakobranchus ocellatus</name>
    <dbReference type="NCBI Taxonomy" id="259542"/>
    <lineage>
        <taxon>Eukaryota</taxon>
        <taxon>Metazoa</taxon>
        <taxon>Spiralia</taxon>
        <taxon>Lophotrochozoa</taxon>
        <taxon>Mollusca</taxon>
        <taxon>Gastropoda</taxon>
        <taxon>Heterobranchia</taxon>
        <taxon>Euthyneura</taxon>
        <taxon>Panpulmonata</taxon>
        <taxon>Sacoglossa</taxon>
        <taxon>Placobranchoidea</taxon>
        <taxon>Plakobranchidae</taxon>
        <taxon>Plakobranchus</taxon>
    </lineage>
</organism>
<reference evidence="1 2" key="1">
    <citation type="journal article" date="2021" name="Elife">
        <title>Chloroplast acquisition without the gene transfer in kleptoplastic sea slugs, Plakobranchus ocellatus.</title>
        <authorList>
            <person name="Maeda T."/>
            <person name="Takahashi S."/>
            <person name="Yoshida T."/>
            <person name="Shimamura S."/>
            <person name="Takaki Y."/>
            <person name="Nagai Y."/>
            <person name="Toyoda A."/>
            <person name="Suzuki Y."/>
            <person name="Arimoto A."/>
            <person name="Ishii H."/>
            <person name="Satoh N."/>
            <person name="Nishiyama T."/>
            <person name="Hasebe M."/>
            <person name="Maruyama T."/>
            <person name="Minagawa J."/>
            <person name="Obokata J."/>
            <person name="Shigenobu S."/>
        </authorList>
    </citation>
    <scope>NUCLEOTIDE SEQUENCE [LARGE SCALE GENOMIC DNA]</scope>
</reference>
<keyword evidence="2" id="KW-1185">Reference proteome</keyword>
<sequence>MPRIEGILIRLLQEAHGNLQNHQGTNFFELIGFLIPILITSQLRYVCLTLAKTSCKLMIKRHKTSSVIFVRPVLSKVIWVKPASDFNPLQGVGNGARTRISKVSAGLMTDTQAAVPAKPQTSTEY</sequence>
<evidence type="ECO:0000313" key="2">
    <source>
        <dbReference type="Proteomes" id="UP000735302"/>
    </source>
</evidence>
<comment type="caution">
    <text evidence="1">The sequence shown here is derived from an EMBL/GenBank/DDBJ whole genome shotgun (WGS) entry which is preliminary data.</text>
</comment>
<accession>A0AAV4D9X1</accession>
<gene>
    <name evidence="1" type="ORF">PoB_006734200</name>
</gene>
<proteinExistence type="predicted"/>
<evidence type="ECO:0000313" key="1">
    <source>
        <dbReference type="EMBL" id="GFO40837.1"/>
    </source>
</evidence>
<protein>
    <submittedName>
        <fullName evidence="1">Uncharacterized protein</fullName>
    </submittedName>
</protein>
<dbReference type="AlphaFoldDB" id="A0AAV4D9X1"/>